<dbReference type="PANTHER" id="PTHR32305:SF15">
    <property type="entry name" value="PROTEIN RHSA-RELATED"/>
    <property type="match status" value="1"/>
</dbReference>
<sequence>SYTKDPVSNELKIMEENHYYPFGLKHSTYADPKQKYELVDNMENTARPTYVLKTDYQYKYNGKELQDELGLNLYDYGARNYDPALGRWMNMDPLAEDYISHTPYAYALNNPVYYIDPDGMRVESGGPETKYTLQSVSYDKKTGNYTITENVTVNSSSSKFKFNSFGDSKLTTTHSTTSIDSKTVVNSKGEIVSSSNTINQTTSVVEKTVGDNLDMGTLVSSESKTSTDNSFAGPMAATFGDFSSAYPNSAKVAIKNDQDYEDDLRGREMPGCGDCPSSGWGKLGDALNRKISGKENSYVDVTTISRQGRPLTDFHFNYSGKTMFDKNLKKATQRKL</sequence>
<proteinExistence type="predicted"/>
<keyword evidence="2" id="KW-1185">Reference proteome</keyword>
<dbReference type="STRING" id="1434700.SAMN06296427_1091"/>
<dbReference type="PANTHER" id="PTHR32305">
    <property type="match status" value="1"/>
</dbReference>
<reference evidence="1 2" key="1">
    <citation type="submission" date="2017-04" db="EMBL/GenBank/DDBJ databases">
        <authorList>
            <person name="Afonso C.L."/>
            <person name="Miller P.J."/>
            <person name="Scott M.A."/>
            <person name="Spackman E."/>
            <person name="Goraichik I."/>
            <person name="Dimitrov K.M."/>
            <person name="Suarez D.L."/>
            <person name="Swayne D.E."/>
        </authorList>
    </citation>
    <scope>NUCLEOTIDE SEQUENCE [LARGE SCALE GENOMIC DNA]</scope>
    <source>
        <strain evidence="1 2">CGMCC 1.12708</strain>
    </source>
</reference>
<organism evidence="1 2">
    <name type="scientific">Moheibacter sediminis</name>
    <dbReference type="NCBI Taxonomy" id="1434700"/>
    <lineage>
        <taxon>Bacteria</taxon>
        <taxon>Pseudomonadati</taxon>
        <taxon>Bacteroidota</taxon>
        <taxon>Flavobacteriia</taxon>
        <taxon>Flavobacteriales</taxon>
        <taxon>Weeksellaceae</taxon>
        <taxon>Moheibacter</taxon>
    </lineage>
</organism>
<feature type="non-terminal residue" evidence="1">
    <location>
        <position position="1"/>
    </location>
</feature>
<accession>A0A1W2C735</accession>
<evidence type="ECO:0000313" key="2">
    <source>
        <dbReference type="Proteomes" id="UP000192393"/>
    </source>
</evidence>
<dbReference type="EMBL" id="FWXS01000009">
    <property type="protein sequence ID" value="SMC81019.1"/>
    <property type="molecule type" value="Genomic_DNA"/>
</dbReference>
<dbReference type="InterPro" id="IPR050708">
    <property type="entry name" value="T6SS_VgrG/RHS"/>
</dbReference>
<dbReference type="RefSeq" id="WP_143736506.1">
    <property type="nucleotide sequence ID" value="NZ_FWXS01000009.1"/>
</dbReference>
<dbReference type="Proteomes" id="UP000192393">
    <property type="component" value="Unassembled WGS sequence"/>
</dbReference>
<name>A0A1W2C735_9FLAO</name>
<dbReference type="AlphaFoldDB" id="A0A1W2C735"/>
<dbReference type="Gene3D" id="2.180.10.10">
    <property type="entry name" value="RHS repeat-associated core"/>
    <property type="match status" value="1"/>
</dbReference>
<gene>
    <name evidence="1" type="ORF">SAMN06296427_1091</name>
</gene>
<evidence type="ECO:0000313" key="1">
    <source>
        <dbReference type="EMBL" id="SMC81019.1"/>
    </source>
</evidence>
<dbReference type="InterPro" id="IPR022385">
    <property type="entry name" value="Rhs_assc_core"/>
</dbReference>
<dbReference type="NCBIfam" id="TIGR03696">
    <property type="entry name" value="Rhs_assc_core"/>
    <property type="match status" value="1"/>
</dbReference>
<protein>
    <submittedName>
        <fullName evidence="1">RHS repeat-associated core domain-containing protein</fullName>
    </submittedName>
</protein>